<dbReference type="AlphaFoldDB" id="A0A9P6QI46"/>
<sequence>MNLNPTTNPSGAKATPSIVDSDTSSSYSFRFEPRPTPSQDHRPRRYYFYNLDDLEKIKRTSLGYQKEGVPPSMLQPSTMAVAEADTQGSPTTTTEQQEQTPPPPALRSTRNNRREIDPKLELMSRCQFLFD</sequence>
<gene>
    <name evidence="2" type="ORF">DFQ27_009483</name>
</gene>
<organism evidence="2 3">
    <name type="scientific">Actinomortierella ambigua</name>
    <dbReference type="NCBI Taxonomy" id="1343610"/>
    <lineage>
        <taxon>Eukaryota</taxon>
        <taxon>Fungi</taxon>
        <taxon>Fungi incertae sedis</taxon>
        <taxon>Mucoromycota</taxon>
        <taxon>Mortierellomycotina</taxon>
        <taxon>Mortierellomycetes</taxon>
        <taxon>Mortierellales</taxon>
        <taxon>Mortierellaceae</taxon>
        <taxon>Actinomortierella</taxon>
    </lineage>
</organism>
<accession>A0A9P6QI46</accession>
<feature type="compositionally biased region" description="Low complexity" evidence="1">
    <location>
        <begin position="17"/>
        <end position="28"/>
    </location>
</feature>
<reference evidence="2" key="1">
    <citation type="journal article" date="2020" name="Fungal Divers.">
        <title>Resolving the Mortierellaceae phylogeny through synthesis of multi-gene phylogenetics and phylogenomics.</title>
        <authorList>
            <person name="Vandepol N."/>
            <person name="Liber J."/>
            <person name="Desiro A."/>
            <person name="Na H."/>
            <person name="Kennedy M."/>
            <person name="Barry K."/>
            <person name="Grigoriev I.V."/>
            <person name="Miller A.N."/>
            <person name="O'Donnell K."/>
            <person name="Stajich J.E."/>
            <person name="Bonito G."/>
        </authorList>
    </citation>
    <scope>NUCLEOTIDE SEQUENCE</scope>
    <source>
        <strain evidence="2">BC1065</strain>
    </source>
</reference>
<dbReference type="Proteomes" id="UP000807716">
    <property type="component" value="Unassembled WGS sequence"/>
</dbReference>
<keyword evidence="3" id="KW-1185">Reference proteome</keyword>
<feature type="region of interest" description="Disordered" evidence="1">
    <location>
        <begin position="62"/>
        <end position="118"/>
    </location>
</feature>
<evidence type="ECO:0000313" key="3">
    <source>
        <dbReference type="Proteomes" id="UP000807716"/>
    </source>
</evidence>
<dbReference type="OrthoDB" id="2441510at2759"/>
<protein>
    <submittedName>
        <fullName evidence="2">Uncharacterized protein</fullName>
    </submittedName>
</protein>
<dbReference type="EMBL" id="JAAAJB010000088">
    <property type="protein sequence ID" value="KAG0266707.1"/>
    <property type="molecule type" value="Genomic_DNA"/>
</dbReference>
<evidence type="ECO:0000256" key="1">
    <source>
        <dbReference type="SAM" id="MobiDB-lite"/>
    </source>
</evidence>
<proteinExistence type="predicted"/>
<evidence type="ECO:0000313" key="2">
    <source>
        <dbReference type="EMBL" id="KAG0266707.1"/>
    </source>
</evidence>
<feature type="compositionally biased region" description="Low complexity" evidence="1">
    <location>
        <begin position="90"/>
        <end position="99"/>
    </location>
</feature>
<feature type="region of interest" description="Disordered" evidence="1">
    <location>
        <begin position="1"/>
        <end position="45"/>
    </location>
</feature>
<feature type="compositionally biased region" description="Polar residues" evidence="1">
    <location>
        <begin position="1"/>
        <end position="10"/>
    </location>
</feature>
<name>A0A9P6QI46_9FUNG</name>
<comment type="caution">
    <text evidence="2">The sequence shown here is derived from an EMBL/GenBank/DDBJ whole genome shotgun (WGS) entry which is preliminary data.</text>
</comment>